<evidence type="ECO:0000259" key="15">
    <source>
        <dbReference type="Pfam" id="PF08543"/>
    </source>
</evidence>
<evidence type="ECO:0000256" key="13">
    <source>
        <dbReference type="ARBA" id="ARBA00047883"/>
    </source>
</evidence>
<dbReference type="CDD" id="cd01169">
    <property type="entry name" value="HMPP_kinase"/>
    <property type="match status" value="1"/>
</dbReference>
<keyword evidence="4" id="KW-0479">Metal-binding</keyword>
<evidence type="ECO:0000256" key="11">
    <source>
        <dbReference type="ARBA" id="ARBA00047334"/>
    </source>
</evidence>
<proteinExistence type="predicted"/>
<dbReference type="GO" id="GO:0008972">
    <property type="term" value="F:phosphomethylpyrimidine kinase activity"/>
    <property type="evidence" value="ECO:0007669"/>
    <property type="project" value="InterPro"/>
</dbReference>
<dbReference type="GO" id="GO:0005829">
    <property type="term" value="C:cytosol"/>
    <property type="evidence" value="ECO:0007669"/>
    <property type="project" value="TreeGrafter"/>
</dbReference>
<evidence type="ECO:0000259" key="14">
    <source>
        <dbReference type="Pfam" id="PF02581"/>
    </source>
</evidence>
<evidence type="ECO:0000256" key="6">
    <source>
        <dbReference type="ARBA" id="ARBA00022777"/>
    </source>
</evidence>
<keyword evidence="6" id="KW-0418">Kinase</keyword>
<dbReference type="GO" id="GO:0009228">
    <property type="term" value="P:thiamine biosynthetic process"/>
    <property type="evidence" value="ECO:0007669"/>
    <property type="project" value="UniProtKB-KW"/>
</dbReference>
<name>A0A1G8VJ26_9GAMM</name>
<comment type="catalytic activity">
    <reaction evidence="13">
        <text>2-[(2R,5Z)-2-carboxy-4-methylthiazol-5(2H)-ylidene]ethyl phosphate + 4-amino-2-methyl-5-(diphosphooxymethyl)pyrimidine + 2 H(+) = thiamine phosphate + CO2 + diphosphate</text>
        <dbReference type="Rhea" id="RHEA:47844"/>
        <dbReference type="ChEBI" id="CHEBI:15378"/>
        <dbReference type="ChEBI" id="CHEBI:16526"/>
        <dbReference type="ChEBI" id="CHEBI:33019"/>
        <dbReference type="ChEBI" id="CHEBI:37575"/>
        <dbReference type="ChEBI" id="CHEBI:57841"/>
        <dbReference type="ChEBI" id="CHEBI:62899"/>
        <dbReference type="EC" id="2.5.1.3"/>
    </reaction>
</comment>
<evidence type="ECO:0000256" key="9">
    <source>
        <dbReference type="ARBA" id="ARBA00022977"/>
    </source>
</evidence>
<comment type="catalytic activity">
    <reaction evidence="12">
        <text>2-(2-carboxy-4-methylthiazol-5-yl)ethyl phosphate + 4-amino-2-methyl-5-(diphosphooxymethyl)pyrimidine + 2 H(+) = thiamine phosphate + CO2 + diphosphate</text>
        <dbReference type="Rhea" id="RHEA:47848"/>
        <dbReference type="ChEBI" id="CHEBI:15378"/>
        <dbReference type="ChEBI" id="CHEBI:16526"/>
        <dbReference type="ChEBI" id="CHEBI:33019"/>
        <dbReference type="ChEBI" id="CHEBI:37575"/>
        <dbReference type="ChEBI" id="CHEBI:57841"/>
        <dbReference type="ChEBI" id="CHEBI:62890"/>
        <dbReference type="EC" id="2.5.1.3"/>
    </reaction>
</comment>
<dbReference type="InterPro" id="IPR013749">
    <property type="entry name" value="PM/HMP-P_kinase-1"/>
</dbReference>
<evidence type="ECO:0000256" key="12">
    <source>
        <dbReference type="ARBA" id="ARBA00047851"/>
    </source>
</evidence>
<organism evidence="16 17">
    <name type="scientific">Ferrimonas sediminum</name>
    <dbReference type="NCBI Taxonomy" id="718193"/>
    <lineage>
        <taxon>Bacteria</taxon>
        <taxon>Pseudomonadati</taxon>
        <taxon>Pseudomonadota</taxon>
        <taxon>Gammaproteobacteria</taxon>
        <taxon>Alteromonadales</taxon>
        <taxon>Ferrimonadaceae</taxon>
        <taxon>Ferrimonas</taxon>
    </lineage>
</organism>
<sequence>MSGASQTARPIVWTIAGSDCGGGAGLQADLHTMADLGCHGCSVVSAITAQNSVAVTAVERVSNATFVAQLDALWSDLPPAAIKIGLLADDEQIQLLADWLGARERRPVIILDPVLVASSGARLSGRDGAEPRFTPLWPYVDVVTPNGDELAALTGRSIQSPLEMTEAARALLAQGASAVLAKGGHFDLIPGRCVDLYLDADRHFLMDGERLSGVNTHGSGCTLASALASFLALGYDREDALVLTRAYLHQGISHSYRPGQGQGPLARTGWPEQMSAFPRVPLAGDALERQFGFDGPFRQPLTPFERCDTLTLGVYPVVDSVAWVERLLAQGVRTLQLRVKGLDDQQADPMIQRAVELARRCRARLFINDYWQLAIKHGAYGVHLGQEDMVDADLEAIARAGLKLGLSTHGYFEILRAVQLNPSYVALGHIFPTTTKQMPSRPQGLTRLARYNRLLAGRWPTVAIGGIDLSLAETVSRCGVGSVAVVRAVTEAPDVNRALEGLYQAFEQGRCEREALYVE</sequence>
<dbReference type="SUPFAM" id="SSF53613">
    <property type="entry name" value="Ribokinase-like"/>
    <property type="match status" value="1"/>
</dbReference>
<evidence type="ECO:0000313" key="17">
    <source>
        <dbReference type="Proteomes" id="UP000199527"/>
    </source>
</evidence>
<reference evidence="17" key="1">
    <citation type="submission" date="2016-10" db="EMBL/GenBank/DDBJ databases">
        <authorList>
            <person name="Varghese N."/>
            <person name="Submissions S."/>
        </authorList>
    </citation>
    <scope>NUCLEOTIDE SEQUENCE [LARGE SCALE GENOMIC DNA]</scope>
    <source>
        <strain evidence="17">DSM 23317</strain>
    </source>
</reference>
<comment type="cofactor">
    <cofactor evidence="1">
        <name>Mg(2+)</name>
        <dbReference type="ChEBI" id="CHEBI:18420"/>
    </cofactor>
</comment>
<gene>
    <name evidence="16" type="ORF">SAMN04488540_11157</name>
</gene>
<dbReference type="GO" id="GO:0009229">
    <property type="term" value="P:thiamine diphosphate biosynthetic process"/>
    <property type="evidence" value="ECO:0007669"/>
    <property type="project" value="UniProtKB-UniPathway"/>
</dbReference>
<dbReference type="Gene3D" id="3.20.20.70">
    <property type="entry name" value="Aldolase class I"/>
    <property type="match status" value="1"/>
</dbReference>
<dbReference type="Pfam" id="PF02581">
    <property type="entry name" value="TMP-TENI"/>
    <property type="match status" value="1"/>
</dbReference>
<dbReference type="UniPathway" id="UPA00060">
    <property type="reaction ID" value="UER00138"/>
</dbReference>
<dbReference type="InterPro" id="IPR036206">
    <property type="entry name" value="ThiamineP_synth_sf"/>
</dbReference>
<dbReference type="GO" id="GO:0004789">
    <property type="term" value="F:thiamine-phosphate diphosphorylase activity"/>
    <property type="evidence" value="ECO:0007669"/>
    <property type="project" value="UniProtKB-EC"/>
</dbReference>
<evidence type="ECO:0000256" key="5">
    <source>
        <dbReference type="ARBA" id="ARBA00022741"/>
    </source>
</evidence>
<dbReference type="NCBIfam" id="TIGR00097">
    <property type="entry name" value="HMP-P_kinase"/>
    <property type="match status" value="1"/>
</dbReference>
<keyword evidence="7" id="KW-0067">ATP-binding</keyword>
<dbReference type="GO" id="GO:0008902">
    <property type="term" value="F:hydroxymethylpyrimidine kinase activity"/>
    <property type="evidence" value="ECO:0007669"/>
    <property type="project" value="TreeGrafter"/>
</dbReference>
<dbReference type="InterPro" id="IPR013785">
    <property type="entry name" value="Aldolase_TIM"/>
</dbReference>
<evidence type="ECO:0000256" key="8">
    <source>
        <dbReference type="ARBA" id="ARBA00022842"/>
    </source>
</evidence>
<comment type="pathway">
    <text evidence="2">Cofactor biosynthesis; thiamine diphosphate biosynthesis; thiamine phosphate from 4-amino-2-methyl-5-diphosphomethylpyrimidine and 4-methyl-5-(2-phosphoethyl)-thiazole: step 1/1.</text>
</comment>
<dbReference type="InterPro" id="IPR034291">
    <property type="entry name" value="TMP_synthase"/>
</dbReference>
<evidence type="ECO:0000256" key="1">
    <source>
        <dbReference type="ARBA" id="ARBA00001946"/>
    </source>
</evidence>
<feature type="domain" description="Pyridoxamine kinase/Phosphomethylpyrimidine kinase" evidence="15">
    <location>
        <begin position="19"/>
        <end position="265"/>
    </location>
</feature>
<evidence type="ECO:0000313" key="16">
    <source>
        <dbReference type="EMBL" id="SDJ65897.1"/>
    </source>
</evidence>
<dbReference type="EMBL" id="FNEM01000011">
    <property type="protein sequence ID" value="SDJ65897.1"/>
    <property type="molecule type" value="Genomic_DNA"/>
</dbReference>
<dbReference type="AlphaFoldDB" id="A0A1G8VJ26"/>
<evidence type="ECO:0000256" key="7">
    <source>
        <dbReference type="ARBA" id="ARBA00022840"/>
    </source>
</evidence>
<dbReference type="SUPFAM" id="SSF51391">
    <property type="entry name" value="Thiamin phosphate synthase"/>
    <property type="match status" value="1"/>
</dbReference>
<feature type="domain" description="Thiamine phosphate synthase/TenI" evidence="14">
    <location>
        <begin position="319"/>
        <end position="489"/>
    </location>
</feature>
<dbReference type="InterPro" id="IPR029056">
    <property type="entry name" value="Ribokinase-like"/>
</dbReference>
<evidence type="ECO:0000256" key="10">
    <source>
        <dbReference type="ARBA" id="ARBA00023268"/>
    </source>
</evidence>
<dbReference type="RefSeq" id="WP_245709944.1">
    <property type="nucleotide sequence ID" value="NZ_FNEM01000011.1"/>
</dbReference>
<dbReference type="InterPro" id="IPR022998">
    <property type="entry name" value="ThiamineP_synth_TenI"/>
</dbReference>
<dbReference type="Gene3D" id="3.40.1190.20">
    <property type="match status" value="1"/>
</dbReference>
<evidence type="ECO:0000256" key="4">
    <source>
        <dbReference type="ARBA" id="ARBA00022723"/>
    </source>
</evidence>
<dbReference type="InterPro" id="IPR004399">
    <property type="entry name" value="HMP/HMP-P_kinase_dom"/>
</dbReference>
<dbReference type="GO" id="GO:0005524">
    <property type="term" value="F:ATP binding"/>
    <property type="evidence" value="ECO:0007669"/>
    <property type="project" value="UniProtKB-KW"/>
</dbReference>
<dbReference type="NCBIfam" id="NF002904">
    <property type="entry name" value="PRK03512.1"/>
    <property type="match status" value="1"/>
</dbReference>
<dbReference type="NCBIfam" id="TIGR00693">
    <property type="entry name" value="thiE"/>
    <property type="match status" value="1"/>
</dbReference>
<dbReference type="PANTHER" id="PTHR20858:SF17">
    <property type="entry name" value="HYDROXYMETHYLPYRIMIDINE_PHOSPHOMETHYLPYRIMIDINE KINASE THI20-RELATED"/>
    <property type="match status" value="1"/>
</dbReference>
<dbReference type="Pfam" id="PF08543">
    <property type="entry name" value="Phos_pyr_kin"/>
    <property type="match status" value="1"/>
</dbReference>
<keyword evidence="10" id="KW-0511">Multifunctional enzyme</keyword>
<keyword evidence="17" id="KW-1185">Reference proteome</keyword>
<keyword evidence="8" id="KW-0460">Magnesium</keyword>
<keyword evidence="9" id="KW-0784">Thiamine biosynthesis</keyword>
<keyword evidence="5" id="KW-0547">Nucleotide-binding</keyword>
<dbReference type="GO" id="GO:0046872">
    <property type="term" value="F:metal ion binding"/>
    <property type="evidence" value="ECO:0007669"/>
    <property type="project" value="UniProtKB-KW"/>
</dbReference>
<protein>
    <submittedName>
        <fullName evidence="16">Thiamine-phosphate diphosphorylase</fullName>
    </submittedName>
</protein>
<evidence type="ECO:0000256" key="3">
    <source>
        <dbReference type="ARBA" id="ARBA00022679"/>
    </source>
</evidence>
<comment type="catalytic activity">
    <reaction evidence="11">
        <text>4-methyl-5-(2-phosphooxyethyl)-thiazole + 4-amino-2-methyl-5-(diphosphooxymethyl)pyrimidine + H(+) = thiamine phosphate + diphosphate</text>
        <dbReference type="Rhea" id="RHEA:22328"/>
        <dbReference type="ChEBI" id="CHEBI:15378"/>
        <dbReference type="ChEBI" id="CHEBI:33019"/>
        <dbReference type="ChEBI" id="CHEBI:37575"/>
        <dbReference type="ChEBI" id="CHEBI:57841"/>
        <dbReference type="ChEBI" id="CHEBI:58296"/>
        <dbReference type="EC" id="2.5.1.3"/>
    </reaction>
</comment>
<dbReference type="Proteomes" id="UP000199527">
    <property type="component" value="Unassembled WGS sequence"/>
</dbReference>
<keyword evidence="3" id="KW-0808">Transferase</keyword>
<dbReference type="PANTHER" id="PTHR20858">
    <property type="entry name" value="PHOSPHOMETHYLPYRIMIDINE KINASE"/>
    <property type="match status" value="1"/>
</dbReference>
<accession>A0A1G8VJ26</accession>
<dbReference type="FunFam" id="3.20.20.70:FF:000064">
    <property type="entry name" value="Thiamine-phosphate synthase"/>
    <property type="match status" value="1"/>
</dbReference>
<evidence type="ECO:0000256" key="2">
    <source>
        <dbReference type="ARBA" id="ARBA00005165"/>
    </source>
</evidence>
<dbReference type="CDD" id="cd00564">
    <property type="entry name" value="TMP_TenI"/>
    <property type="match status" value="1"/>
</dbReference>